<proteinExistence type="predicted"/>
<name>A0ABW0CW78_STRCD</name>
<evidence type="ECO:0000313" key="1">
    <source>
        <dbReference type="EMBL" id="MFC5220204.1"/>
    </source>
</evidence>
<organism evidence="1 2">
    <name type="scientific">Streptomyces coerulescens</name>
    <dbReference type="NCBI Taxonomy" id="29304"/>
    <lineage>
        <taxon>Bacteria</taxon>
        <taxon>Bacillati</taxon>
        <taxon>Actinomycetota</taxon>
        <taxon>Actinomycetes</taxon>
        <taxon>Kitasatosporales</taxon>
        <taxon>Streptomycetaceae</taxon>
        <taxon>Streptomyces</taxon>
    </lineage>
</organism>
<keyword evidence="2" id="KW-1185">Reference proteome</keyword>
<sequence>MSSQGDALQRAHTDYEQHMRTCRQCYADSVPCPVAKHLLRLYNNARRSSARAGAGDR</sequence>
<reference evidence="2" key="1">
    <citation type="journal article" date="2019" name="Int. J. Syst. Evol. Microbiol.">
        <title>The Global Catalogue of Microorganisms (GCM) 10K type strain sequencing project: providing services to taxonomists for standard genome sequencing and annotation.</title>
        <authorList>
            <consortium name="The Broad Institute Genomics Platform"/>
            <consortium name="The Broad Institute Genome Sequencing Center for Infectious Disease"/>
            <person name="Wu L."/>
            <person name="Ma J."/>
        </authorList>
    </citation>
    <scope>NUCLEOTIDE SEQUENCE [LARGE SCALE GENOMIC DNA]</scope>
    <source>
        <strain evidence="2">KCTC 42586</strain>
    </source>
</reference>
<accession>A0ABW0CW78</accession>
<dbReference type="Proteomes" id="UP001596263">
    <property type="component" value="Unassembled WGS sequence"/>
</dbReference>
<gene>
    <name evidence="1" type="ORF">ACFPQ9_40980</name>
</gene>
<evidence type="ECO:0000313" key="2">
    <source>
        <dbReference type="Proteomes" id="UP001596263"/>
    </source>
</evidence>
<dbReference type="EMBL" id="JBHSKM010000046">
    <property type="protein sequence ID" value="MFC5220204.1"/>
    <property type="molecule type" value="Genomic_DNA"/>
</dbReference>
<protein>
    <submittedName>
        <fullName evidence="1">Uncharacterized protein</fullName>
    </submittedName>
</protein>
<dbReference type="RefSeq" id="WP_380864753.1">
    <property type="nucleotide sequence ID" value="NZ_JBHSKM010000046.1"/>
</dbReference>
<comment type="caution">
    <text evidence="1">The sequence shown here is derived from an EMBL/GenBank/DDBJ whole genome shotgun (WGS) entry which is preliminary data.</text>
</comment>